<dbReference type="Proteomes" id="UP000030104">
    <property type="component" value="Unassembled WGS sequence"/>
</dbReference>
<comment type="caution">
    <text evidence="2">The sequence shown here is derived from an EMBL/GenBank/DDBJ whole genome shotgun (WGS) entry which is preliminary data.</text>
</comment>
<evidence type="ECO:0000313" key="2">
    <source>
        <dbReference type="EMBL" id="KGO72479.1"/>
    </source>
</evidence>
<dbReference type="OMA" id="TWRFASK"/>
<keyword evidence="1" id="KW-1133">Transmembrane helix</keyword>
<name>A0A0A2KXF7_PENIT</name>
<dbReference type="OrthoDB" id="4365130at2759"/>
<reference evidence="2 3" key="1">
    <citation type="journal article" date="2015" name="Mol. Plant Microbe Interact.">
        <title>Genome, transcriptome, and functional analyses of Penicillium expansum provide new insights into secondary metabolism and pathogenicity.</title>
        <authorList>
            <person name="Ballester A.R."/>
            <person name="Marcet-Houben M."/>
            <person name="Levin E."/>
            <person name="Sela N."/>
            <person name="Selma-Lazaro C."/>
            <person name="Carmona L."/>
            <person name="Wisniewski M."/>
            <person name="Droby S."/>
            <person name="Gonzalez-Candelas L."/>
            <person name="Gabaldon T."/>
        </authorList>
    </citation>
    <scope>NUCLEOTIDE SEQUENCE [LARGE SCALE GENOMIC DNA]</scope>
    <source>
        <strain evidence="2 3">PHI-1</strain>
    </source>
</reference>
<gene>
    <name evidence="2" type="ORF">PITC_076560</name>
</gene>
<keyword evidence="3" id="KW-1185">Reference proteome</keyword>
<feature type="transmembrane region" description="Helical" evidence="1">
    <location>
        <begin position="6"/>
        <end position="25"/>
    </location>
</feature>
<dbReference type="HOGENOM" id="CLU_1845770_0_0_1"/>
<proteinExistence type="predicted"/>
<dbReference type="PhylomeDB" id="A0A0A2KXF7"/>
<accession>A0A0A2KXF7</accession>
<sequence>MNEHILFVLLPMIGVPLIPFAAAWIKHFLTKFRVRMIVQHIEAISNDIKASMEMLRTRVKEVTELQKQIDAELPNLENRLHTIPGDPQTSEQAKATPEEKDRLVARALVIRKKLATLLKDFDSICVTLGNQADRLEALEGELHQYR</sequence>
<dbReference type="AlphaFoldDB" id="A0A0A2KXF7"/>
<organism evidence="2 3">
    <name type="scientific">Penicillium italicum</name>
    <name type="common">Blue mold</name>
    <dbReference type="NCBI Taxonomy" id="40296"/>
    <lineage>
        <taxon>Eukaryota</taxon>
        <taxon>Fungi</taxon>
        <taxon>Dikarya</taxon>
        <taxon>Ascomycota</taxon>
        <taxon>Pezizomycotina</taxon>
        <taxon>Eurotiomycetes</taxon>
        <taxon>Eurotiomycetidae</taxon>
        <taxon>Eurotiales</taxon>
        <taxon>Aspergillaceae</taxon>
        <taxon>Penicillium</taxon>
    </lineage>
</organism>
<evidence type="ECO:0000313" key="3">
    <source>
        <dbReference type="Proteomes" id="UP000030104"/>
    </source>
</evidence>
<dbReference type="EMBL" id="JQGA01000881">
    <property type="protein sequence ID" value="KGO72479.1"/>
    <property type="molecule type" value="Genomic_DNA"/>
</dbReference>
<evidence type="ECO:0000256" key="1">
    <source>
        <dbReference type="SAM" id="Phobius"/>
    </source>
</evidence>
<keyword evidence="1" id="KW-0812">Transmembrane</keyword>
<keyword evidence="1" id="KW-0472">Membrane</keyword>
<protein>
    <submittedName>
        <fullName evidence="2">Uncharacterized protein</fullName>
    </submittedName>
</protein>